<dbReference type="EMBL" id="PDJE01000001">
    <property type="protein sequence ID" value="PFG31263.1"/>
    <property type="molecule type" value="Genomic_DNA"/>
</dbReference>
<dbReference type="GO" id="GO:0030632">
    <property type="term" value="P:D-alanine biosynthetic process"/>
    <property type="evidence" value="ECO:0007669"/>
    <property type="project" value="TreeGrafter"/>
</dbReference>
<dbReference type="GO" id="GO:0030170">
    <property type="term" value="F:pyridoxal phosphate binding"/>
    <property type="evidence" value="ECO:0007669"/>
    <property type="project" value="TreeGrafter"/>
</dbReference>
<dbReference type="SUPFAM" id="SSF50621">
    <property type="entry name" value="Alanine racemase C-terminal domain-like"/>
    <property type="match status" value="1"/>
</dbReference>
<organism evidence="6 7">
    <name type="scientific">Paramicrobacterium agarici</name>
    <dbReference type="NCBI Taxonomy" id="630514"/>
    <lineage>
        <taxon>Bacteria</taxon>
        <taxon>Bacillati</taxon>
        <taxon>Actinomycetota</taxon>
        <taxon>Actinomycetes</taxon>
        <taxon>Micrococcales</taxon>
        <taxon>Microbacteriaceae</taxon>
        <taxon>Paramicrobacterium</taxon>
    </lineage>
</organism>
<comment type="cofactor">
    <cofactor evidence="1 4">
        <name>pyridoxal 5'-phosphate</name>
        <dbReference type="ChEBI" id="CHEBI:597326"/>
    </cofactor>
</comment>
<evidence type="ECO:0000256" key="2">
    <source>
        <dbReference type="ARBA" id="ARBA00022898"/>
    </source>
</evidence>
<dbReference type="GO" id="GO:0008784">
    <property type="term" value="F:alanine racemase activity"/>
    <property type="evidence" value="ECO:0007669"/>
    <property type="project" value="InterPro"/>
</dbReference>
<dbReference type="AlphaFoldDB" id="A0A2A9DXD9"/>
<dbReference type="PANTHER" id="PTHR30511:SF0">
    <property type="entry name" value="ALANINE RACEMASE, CATABOLIC-RELATED"/>
    <property type="match status" value="1"/>
</dbReference>
<keyword evidence="3" id="KW-0413">Isomerase</keyword>
<dbReference type="GO" id="GO:0009252">
    <property type="term" value="P:peptidoglycan biosynthetic process"/>
    <property type="evidence" value="ECO:0007669"/>
    <property type="project" value="TreeGrafter"/>
</dbReference>
<dbReference type="Gene3D" id="3.20.20.10">
    <property type="entry name" value="Alanine racemase"/>
    <property type="match status" value="1"/>
</dbReference>
<evidence type="ECO:0000256" key="4">
    <source>
        <dbReference type="PIRSR" id="PIRSR600821-50"/>
    </source>
</evidence>
<dbReference type="Pfam" id="PF00842">
    <property type="entry name" value="Ala_racemase_C"/>
    <property type="match status" value="1"/>
</dbReference>
<evidence type="ECO:0000259" key="5">
    <source>
        <dbReference type="SMART" id="SM01005"/>
    </source>
</evidence>
<protein>
    <submittedName>
        <fullName evidence="6">Alanine racemase</fullName>
    </submittedName>
</protein>
<dbReference type="InterPro" id="IPR011079">
    <property type="entry name" value="Ala_racemase_C"/>
</dbReference>
<feature type="modified residue" description="N6-(pyridoxal phosphate)lysine" evidence="4">
    <location>
        <position position="37"/>
    </location>
</feature>
<dbReference type="InterPro" id="IPR009006">
    <property type="entry name" value="Ala_racemase/Decarboxylase_C"/>
</dbReference>
<gene>
    <name evidence="6" type="ORF">ATJ78_2224</name>
</gene>
<dbReference type="SMART" id="SM01005">
    <property type="entry name" value="Ala_racemase_C"/>
    <property type="match status" value="1"/>
</dbReference>
<keyword evidence="7" id="KW-1185">Reference proteome</keyword>
<dbReference type="PANTHER" id="PTHR30511">
    <property type="entry name" value="ALANINE RACEMASE"/>
    <property type="match status" value="1"/>
</dbReference>
<dbReference type="InterPro" id="IPR000821">
    <property type="entry name" value="Ala_racemase"/>
</dbReference>
<evidence type="ECO:0000313" key="7">
    <source>
        <dbReference type="Proteomes" id="UP000221369"/>
    </source>
</evidence>
<dbReference type="Pfam" id="PF01168">
    <property type="entry name" value="Ala_racemase_N"/>
    <property type="match status" value="1"/>
</dbReference>
<evidence type="ECO:0000313" key="6">
    <source>
        <dbReference type="EMBL" id="PFG31263.1"/>
    </source>
</evidence>
<dbReference type="PRINTS" id="PR00992">
    <property type="entry name" value="ALARACEMASE"/>
</dbReference>
<dbReference type="SUPFAM" id="SSF51419">
    <property type="entry name" value="PLP-binding barrel"/>
    <property type="match status" value="1"/>
</dbReference>
<proteinExistence type="predicted"/>
<keyword evidence="2 4" id="KW-0663">Pyridoxal phosphate</keyword>
<dbReference type="InterPro" id="IPR001608">
    <property type="entry name" value="Ala_racemase_N"/>
</dbReference>
<dbReference type="Gene3D" id="2.40.37.10">
    <property type="entry name" value="Lyase, Ornithine Decarboxylase, Chain A, domain 1"/>
    <property type="match status" value="2"/>
</dbReference>
<sequence>MTASVRARAVISRRALVDNARRVAERVAPAQLAIVVKDDAYAHGVPEVVSTLIAAGFHRFGALDLTTALTVRELAPDSMIFTWVFGEHDDLDVALRERLDLGVSYPSMLERVAESAKRTGQRATVHLKIDTGLHRAGVLADTWPRFVARAAELQKAGAIDVTGIWTHIAEASYERDSAAILRFEQAIQIAQEAGLHPRVRHLAASAASFERADARFDMVRVGAFVYGIAPGDGIGPHELGLTPALTLSTTVTHIERANGRSHAQIPIGHVHGLYSDAVNGVTVAVRGERFPIVSVDRTMARIDVTGSSIATGDAVHLFGDGAHGEDSLQVWADAMGTIGEEVAIRLARAAERHYVD</sequence>
<accession>A0A2A9DXD9</accession>
<reference evidence="6 7" key="1">
    <citation type="submission" date="2017-10" db="EMBL/GenBank/DDBJ databases">
        <title>Sequencing the genomes of 1000 actinobacteria strains.</title>
        <authorList>
            <person name="Klenk H.-P."/>
        </authorList>
    </citation>
    <scope>NUCLEOTIDE SEQUENCE [LARGE SCALE GENOMIC DNA]</scope>
    <source>
        <strain evidence="6 7">DSM 21798</strain>
    </source>
</reference>
<comment type="caution">
    <text evidence="6">The sequence shown here is derived from an EMBL/GenBank/DDBJ whole genome shotgun (WGS) entry which is preliminary data.</text>
</comment>
<evidence type="ECO:0000256" key="3">
    <source>
        <dbReference type="ARBA" id="ARBA00023235"/>
    </source>
</evidence>
<dbReference type="GO" id="GO:0005829">
    <property type="term" value="C:cytosol"/>
    <property type="evidence" value="ECO:0007669"/>
    <property type="project" value="TreeGrafter"/>
</dbReference>
<dbReference type="RefSeq" id="WP_098407635.1">
    <property type="nucleotide sequence ID" value="NZ_PDJE01000001.1"/>
</dbReference>
<name>A0A2A9DXD9_9MICO</name>
<feature type="domain" description="Alanine racemase C-terminal" evidence="5">
    <location>
        <begin position="244"/>
        <end position="355"/>
    </location>
</feature>
<dbReference type="Proteomes" id="UP000221369">
    <property type="component" value="Unassembled WGS sequence"/>
</dbReference>
<evidence type="ECO:0000256" key="1">
    <source>
        <dbReference type="ARBA" id="ARBA00001933"/>
    </source>
</evidence>
<dbReference type="InterPro" id="IPR029066">
    <property type="entry name" value="PLP-binding_barrel"/>
</dbReference>